<dbReference type="eggNOG" id="ENOG502S4ZF">
    <property type="taxonomic scope" value="Eukaryota"/>
</dbReference>
<dbReference type="AlphaFoldDB" id="A7TH91"/>
<dbReference type="OMA" id="SAYNYEM"/>
<evidence type="ECO:0000313" key="2">
    <source>
        <dbReference type="EMBL" id="EDO18372.1"/>
    </source>
</evidence>
<feature type="compositionally biased region" description="Polar residues" evidence="1">
    <location>
        <begin position="370"/>
        <end position="384"/>
    </location>
</feature>
<organism evidence="3">
    <name type="scientific">Vanderwaltozyma polyspora (strain ATCC 22028 / DSM 70294 / BCRC 21397 / CBS 2163 / NBRC 10782 / NRRL Y-8283 / UCD 57-17)</name>
    <name type="common">Kluyveromyces polysporus</name>
    <dbReference type="NCBI Taxonomy" id="436907"/>
    <lineage>
        <taxon>Eukaryota</taxon>
        <taxon>Fungi</taxon>
        <taxon>Dikarya</taxon>
        <taxon>Ascomycota</taxon>
        <taxon>Saccharomycotina</taxon>
        <taxon>Saccharomycetes</taxon>
        <taxon>Saccharomycetales</taxon>
        <taxon>Saccharomycetaceae</taxon>
        <taxon>Vanderwaltozyma</taxon>
    </lineage>
</organism>
<dbReference type="GeneID" id="5546655"/>
<feature type="compositionally biased region" description="Basic and acidic residues" evidence="1">
    <location>
        <begin position="506"/>
        <end position="515"/>
    </location>
</feature>
<feature type="compositionally biased region" description="Basic and acidic residues" evidence="1">
    <location>
        <begin position="626"/>
        <end position="647"/>
    </location>
</feature>
<feature type="compositionally biased region" description="Basic and acidic residues" evidence="1">
    <location>
        <begin position="104"/>
        <end position="123"/>
    </location>
</feature>
<feature type="region of interest" description="Disordered" evidence="1">
    <location>
        <begin position="79"/>
        <end position="480"/>
    </location>
</feature>
<feature type="compositionally biased region" description="Polar residues" evidence="1">
    <location>
        <begin position="26"/>
        <end position="38"/>
    </location>
</feature>
<feature type="compositionally biased region" description="Low complexity" evidence="1">
    <location>
        <begin position="165"/>
        <end position="176"/>
    </location>
</feature>
<feature type="compositionally biased region" description="Basic and acidic residues" evidence="1">
    <location>
        <begin position="258"/>
        <end position="307"/>
    </location>
</feature>
<proteinExistence type="predicted"/>
<feature type="compositionally biased region" description="Low complexity" evidence="1">
    <location>
        <begin position="445"/>
        <end position="461"/>
    </location>
</feature>
<name>A7TH91_VANPO</name>
<feature type="region of interest" description="Disordered" evidence="1">
    <location>
        <begin position="1"/>
        <end position="50"/>
    </location>
</feature>
<gene>
    <name evidence="2" type="ORF">Kpol_1013p44</name>
</gene>
<dbReference type="STRING" id="436907.A7TH91"/>
<accession>A7TH91</accession>
<feature type="compositionally biased region" description="Polar residues" evidence="1">
    <location>
        <begin position="79"/>
        <end position="95"/>
    </location>
</feature>
<feature type="region of interest" description="Disordered" evidence="1">
    <location>
        <begin position="506"/>
        <end position="572"/>
    </location>
</feature>
<evidence type="ECO:0000313" key="3">
    <source>
        <dbReference type="Proteomes" id="UP000000267"/>
    </source>
</evidence>
<dbReference type="InParanoid" id="A7TH91"/>
<feature type="compositionally biased region" description="Basic and acidic residues" evidence="1">
    <location>
        <begin position="193"/>
        <end position="207"/>
    </location>
</feature>
<dbReference type="Proteomes" id="UP000000267">
    <property type="component" value="Unassembled WGS sequence"/>
</dbReference>
<feature type="region of interest" description="Disordered" evidence="1">
    <location>
        <begin position="623"/>
        <end position="725"/>
    </location>
</feature>
<dbReference type="KEGG" id="vpo:Kpol_1013p44"/>
<dbReference type="PhylomeDB" id="A7TH91"/>
<feature type="compositionally biased region" description="Basic and acidic residues" evidence="1">
    <location>
        <begin position="130"/>
        <end position="149"/>
    </location>
</feature>
<sequence>MPRLYRDDSDDDFMDRVKQLDDERNQSNGGPRRNNPSGDRSLPPQDDKESLQVARKILDGSYVESDEYRAVIDRSVDQLSKNDTSYESAYTYEQSRNSKHRDSRLRNEGIKKDNSESSKKFVVSEEDYELLQKLKAGKDIEESTREKLPTRGKPRGSRRLDDQKSYPNSNSYPNSHPHSHPRSHPNSHSQPHSHSDSHPRRLPRKDLSDDEELPPALPARKNTKDDSESEDERPPPLPAKPKHQQQEPKISARANNMRTRESNVDKSLKVESGSRPRVEFKTERNLNTERELQVEREVKADKKEEKPAPPPVARRKQQQNVETKDTVLENNNTKPLNQRLAKPSAPAPAPIHRNSDKPVDFINSLEKNKLTVSEAQSSNSSSKIRTQHIDYIDSMEKRRSDSATSLDKKDKPPIGKKPSIDFSKKPKSNGFIGSALNSNTKEVPPKTINKPIILPKPKTLKSLQVSDNSKDSITEDDEDIPLEEKLKKIERKKPVVPLKKPDLEIPKLKPVEKTKPSVPQKKANLDMPSLKHVEAKPKPAIPPKKSNIHTSSLKHVEEKTKPTKEDNPLDAVKLKKASISDSSARKASIPEAIQKYSSLNKAKTPPAVAQRKISMPEALVKAQKLKSVDDRSDLEEPARPQSHRDELENLFSGKISRLNSRGTSSSFDSINSSGPIRNLSRQGTDISISSNVSEYNSDASTASSLSHPHKSRSRGPKRRLPTNMS</sequence>
<protein>
    <submittedName>
        <fullName evidence="2">Uncharacterized protein</fullName>
    </submittedName>
</protein>
<feature type="compositionally biased region" description="Basic and acidic residues" evidence="1">
    <location>
        <begin position="554"/>
        <end position="567"/>
    </location>
</feature>
<dbReference type="EMBL" id="DS480390">
    <property type="protein sequence ID" value="EDO18372.1"/>
    <property type="molecule type" value="Genomic_DNA"/>
</dbReference>
<feature type="compositionally biased region" description="Basic and acidic residues" evidence="1">
    <location>
        <begin position="387"/>
        <end position="424"/>
    </location>
</feature>
<dbReference type="FunCoup" id="A7TH91">
    <property type="interactions" value="72"/>
</dbReference>
<keyword evidence="3" id="KW-1185">Reference proteome</keyword>
<feature type="compositionally biased region" description="Basic and acidic residues" evidence="1">
    <location>
        <begin position="14"/>
        <end position="25"/>
    </location>
</feature>
<evidence type="ECO:0000256" key="1">
    <source>
        <dbReference type="SAM" id="MobiDB-lite"/>
    </source>
</evidence>
<reference evidence="2 3" key="1">
    <citation type="journal article" date="2007" name="Proc. Natl. Acad. Sci. U.S.A.">
        <title>Independent sorting-out of thousands of duplicated gene pairs in two yeast species descended from a whole-genome duplication.</title>
        <authorList>
            <person name="Scannell D.R."/>
            <person name="Frank A.C."/>
            <person name="Conant G.C."/>
            <person name="Byrne K.P."/>
            <person name="Woolfit M."/>
            <person name="Wolfe K.H."/>
        </authorList>
    </citation>
    <scope>NUCLEOTIDE SEQUENCE [LARGE SCALE GENOMIC DNA]</scope>
    <source>
        <strain evidence="3">ATCC 22028 / DSM 70294 / BCRC 21397 / CBS 2163 / NBRC 10782 / NRRL Y-8283 / UCD 57-17</strain>
    </source>
</reference>
<feature type="compositionally biased region" description="Basic residues" evidence="1">
    <location>
        <begin position="707"/>
        <end position="725"/>
    </location>
</feature>
<feature type="compositionally biased region" description="Polar residues" evidence="1">
    <location>
        <begin position="657"/>
        <end position="706"/>
    </location>
</feature>
<dbReference type="OrthoDB" id="4069534at2759"/>
<dbReference type="RefSeq" id="XP_001646230.1">
    <property type="nucleotide sequence ID" value="XM_001646180.1"/>
</dbReference>
<dbReference type="HOGENOM" id="CLU_349217_0_0_1"/>